<reference evidence="2 3" key="1">
    <citation type="submission" date="2015-09" db="EMBL/GenBank/DDBJ databases">
        <authorList>
            <consortium name="Pathogen Informatics"/>
        </authorList>
    </citation>
    <scope>NUCLEOTIDE SEQUENCE [LARGE SCALE GENOMIC DNA]</scope>
    <source>
        <strain evidence="2 3">2789STDY5608868</strain>
    </source>
</reference>
<dbReference type="EMBL" id="CYXT01000001">
    <property type="protein sequence ID" value="CUM70157.1"/>
    <property type="molecule type" value="Genomic_DNA"/>
</dbReference>
<evidence type="ECO:0000313" key="2">
    <source>
        <dbReference type="EMBL" id="CUM70157.1"/>
    </source>
</evidence>
<dbReference type="Gene3D" id="2.40.10.390">
    <property type="match status" value="1"/>
</dbReference>
<protein>
    <recommendedName>
        <fullName evidence="1">DUF5348 domain-containing protein</fullName>
    </recommendedName>
</protein>
<organism evidence="2 3">
    <name type="scientific">Anaerostipes hadrus</name>
    <dbReference type="NCBI Taxonomy" id="649756"/>
    <lineage>
        <taxon>Bacteria</taxon>
        <taxon>Bacillati</taxon>
        <taxon>Bacillota</taxon>
        <taxon>Clostridia</taxon>
        <taxon>Lachnospirales</taxon>
        <taxon>Lachnospiraceae</taxon>
        <taxon>Anaerostipes</taxon>
    </lineage>
</organism>
<feature type="domain" description="DUF5348" evidence="1">
    <location>
        <begin position="7"/>
        <end position="72"/>
    </location>
</feature>
<dbReference type="Pfam" id="PF17295">
    <property type="entry name" value="DUF5348"/>
    <property type="match status" value="1"/>
</dbReference>
<evidence type="ECO:0000313" key="3">
    <source>
        <dbReference type="Proteomes" id="UP000095598"/>
    </source>
</evidence>
<evidence type="ECO:0000259" key="1">
    <source>
        <dbReference type="Pfam" id="PF17295"/>
    </source>
</evidence>
<dbReference type="AlphaFoldDB" id="A0A173QX58"/>
<dbReference type="GeneID" id="92823408"/>
<dbReference type="RefSeq" id="WP_008373966.1">
    <property type="nucleotide sequence ID" value="NZ_CYXT01000001.1"/>
</dbReference>
<name>A0A173QX58_ANAHA</name>
<proteinExistence type="predicted"/>
<gene>
    <name evidence="2" type="ORF">ERS852425_00106</name>
</gene>
<dbReference type="InterPro" id="IPR035255">
    <property type="entry name" value="DUF5348"/>
</dbReference>
<accession>A0A173QX58</accession>
<dbReference type="Proteomes" id="UP000095598">
    <property type="component" value="Unassembled WGS sequence"/>
</dbReference>
<sequence>MSEKRIGTLIYDPSMGRYDIRFGIESYYGGLHCGDCFDVKVRDVWIPVRIEMDENWYLVGLSKTRLGGLTVRM</sequence>